<organism evidence="1 2">
    <name type="scientific">Metapseudomonas furukawaii</name>
    <name type="common">Pseudomonas furukawaii</name>
    <dbReference type="NCBI Taxonomy" id="1149133"/>
    <lineage>
        <taxon>Bacteria</taxon>
        <taxon>Pseudomonadati</taxon>
        <taxon>Pseudomonadota</taxon>
        <taxon>Gammaproteobacteria</taxon>
        <taxon>Pseudomonadales</taxon>
        <taxon>Pseudomonadaceae</taxon>
        <taxon>Metapseudomonas</taxon>
    </lineage>
</organism>
<dbReference type="Proteomes" id="UP000218554">
    <property type="component" value="Chromosome"/>
</dbReference>
<sequence>MKDLHFIPIPLPEESPLSLLKRAAIRNGYSTCRQFLSWQNAAYKAQNHPMLVDSQFAMLLCAQAGEYAHEVRQSFYEINYSTYSGVRVCINQMAIDRRLIRYSAAAICTDCVRDGWEKQVKDLLPVENCPYHSKKYISHCPSCERKITWVNQVLLACKCGNRLESPSCPANDVILDRKILFLLRLKSQKAFDLLATSLKNLYWNIENSSYEERRKILSIALAISLDEPEKIASSLVNLYGDSRGNNLDFYIAKLNPFTPEKTLTTVKDILYREYAHKGISKEIPAPLTCHQLKIYLGLSQTEWTKIQRHEEFTNLGNHKSRFDHSKIMRIKEIHEDLILQSLNDTQGLEESLTAHEVAGQFKTNLDVIYELKIANLLGNVNKSIRPHRISCNAISNFNENYILAHQLAEELEISVRTLRKVIVDLNLLTPPLPHKHILTTVILKKDIEKIKNHLTPYEKPMHRSPKRSANLLRVKSEDRSSYYNTKEASQISSLSTTLLRQLVRVNILHVHYRENKPGYLFHKDEIHQIQRKYIGVSEAASLLEIPTVKVSCTLASNGIQQCTGPLVDGEANVLFLRSDFIGRKLVKLKSKLRCHTESQAESNLIPIKHAAKQTGLTQADMLAVKAALIIPLRAQDNKSIVGISPAELQTITDHLSNYKATREVLRGTWMSRKTFCKIFLNTHIISELFIKRIPHINKEDITKLTEFTSKYCNLKMADVIMGAPKGHAYQLLSRGLLRAAHCPEALLTGKLLLDRKEIESMDYKPLIRRKISKPINIESST</sequence>
<reference evidence="1 2" key="2">
    <citation type="journal article" date="2017" name="Int. J. Syst. Evol. Microbiol.">
        <title>Pseudomonas furukawaii sp. nov., a polychlorinated biphenyl-degrading bacterium isolated from biphenyl-contaminated soil in Japan.</title>
        <authorList>
            <person name="Kimura N."/>
            <person name="Watanabe T."/>
            <person name="Suenaga H."/>
            <person name="Fujihara H."/>
            <person name="Futagami T."/>
            <person name="Goto M."/>
            <person name="Hanada S."/>
            <person name="Hirose J."/>
        </authorList>
    </citation>
    <scope>NUCLEOTIDE SEQUENCE [LARGE SCALE GENOMIC DNA]</scope>
    <source>
        <strain evidence="2">DSM 10086 / NBRC 110670 / KF707</strain>
    </source>
</reference>
<protein>
    <recommendedName>
        <fullName evidence="3">TniQ protein</fullName>
    </recommendedName>
</protein>
<keyword evidence="2" id="KW-1185">Reference proteome</keyword>
<name>A0AAD1C259_METFU</name>
<accession>A0AAD1C259</accession>
<evidence type="ECO:0000313" key="2">
    <source>
        <dbReference type="Proteomes" id="UP000218554"/>
    </source>
</evidence>
<proteinExistence type="predicted"/>
<dbReference type="KEGG" id="pfuw:KF707C_38000"/>
<dbReference type="AlphaFoldDB" id="A0AAD1C259"/>
<evidence type="ECO:0000313" key="1">
    <source>
        <dbReference type="EMBL" id="BAU75488.1"/>
    </source>
</evidence>
<reference evidence="2" key="1">
    <citation type="submission" date="2015-05" db="EMBL/GenBank/DDBJ databases">
        <title>Draft genome sequencing of a biphenyl-degrading bacterium, Pseudomonas balearica KF707 (=NBRC110670).</title>
        <authorList>
            <person name="Kimura N."/>
            <person name="Hirose J."/>
            <person name="Watanabe T."/>
            <person name="Suenaga H."/>
            <person name="Fujihara H."/>
            <person name="Noguchi M."/>
            <person name="Hashimoto M."/>
            <person name="Shimodaira J."/>
            <person name="Tsuchikane K."/>
            <person name="Hosoyama A."/>
            <person name="Yamazoe A."/>
            <person name="Fujita N."/>
            <person name="Furukawa K."/>
        </authorList>
    </citation>
    <scope>NUCLEOTIDE SEQUENCE [LARGE SCALE GENOMIC DNA]</scope>
    <source>
        <strain evidence="2">DSM 10086 / NBRC 110670 / KF707</strain>
    </source>
</reference>
<evidence type="ECO:0008006" key="3">
    <source>
        <dbReference type="Google" id="ProtNLM"/>
    </source>
</evidence>
<gene>
    <name evidence="1" type="ORF">KF707C_38000</name>
</gene>
<dbReference type="EMBL" id="AP014862">
    <property type="protein sequence ID" value="BAU75488.1"/>
    <property type="molecule type" value="Genomic_DNA"/>
</dbReference>
<dbReference type="RefSeq" id="WP_003451022.1">
    <property type="nucleotide sequence ID" value="NZ_AJMR01000120.1"/>
</dbReference>